<dbReference type="SMART" id="SM00116">
    <property type="entry name" value="CBS"/>
    <property type="match status" value="2"/>
</dbReference>
<dbReference type="GO" id="GO:0015095">
    <property type="term" value="F:magnesium ion transmembrane transporter activity"/>
    <property type="evidence" value="ECO:0007669"/>
    <property type="project" value="InterPro"/>
</dbReference>
<dbReference type="GO" id="GO:0016020">
    <property type="term" value="C:membrane"/>
    <property type="evidence" value="ECO:0007669"/>
    <property type="project" value="InterPro"/>
</dbReference>
<dbReference type="OrthoDB" id="280213at2157"/>
<dbReference type="AlphaFoldDB" id="A0A1H1IVT4"/>
<reference evidence="4" key="1">
    <citation type="submission" date="2016-10" db="EMBL/GenBank/DDBJ databases">
        <authorList>
            <person name="Varghese N."/>
            <person name="Submissions S."/>
        </authorList>
    </citation>
    <scope>NUCLEOTIDE SEQUENCE [LARGE SCALE GENOMIC DNA]</scope>
    <source>
        <strain evidence="4">DSM 24767</strain>
    </source>
</reference>
<proteinExistence type="predicted"/>
<dbReference type="PROSITE" id="PS51371">
    <property type="entry name" value="CBS"/>
    <property type="match status" value="2"/>
</dbReference>
<dbReference type="PANTHER" id="PTHR43773">
    <property type="entry name" value="MAGNESIUM TRANSPORTER MGTE"/>
    <property type="match status" value="1"/>
</dbReference>
<dbReference type="InterPro" id="IPR006669">
    <property type="entry name" value="MgtE_transporter"/>
</dbReference>
<feature type="domain" description="CBS" evidence="2">
    <location>
        <begin position="10"/>
        <end position="74"/>
    </location>
</feature>
<dbReference type="RefSeq" id="WP_090385376.1">
    <property type="nucleotide sequence ID" value="NZ_FNLC01000006.1"/>
</dbReference>
<dbReference type="STRING" id="1095778.SAMN04489842_3801"/>
<accession>A0A1H1IVT4</accession>
<dbReference type="SUPFAM" id="SSF57802">
    <property type="entry name" value="Rubredoxin-like"/>
    <property type="match status" value="1"/>
</dbReference>
<dbReference type="Gene3D" id="3.10.580.10">
    <property type="entry name" value="CBS-domain"/>
    <property type="match status" value="1"/>
</dbReference>
<dbReference type="InterPro" id="IPR000644">
    <property type="entry name" value="CBS_dom"/>
</dbReference>
<name>A0A1H1IVT4_NATTX</name>
<dbReference type="Pfam" id="PF00571">
    <property type="entry name" value="CBS"/>
    <property type="match status" value="2"/>
</dbReference>
<evidence type="ECO:0000256" key="1">
    <source>
        <dbReference type="PROSITE-ProRule" id="PRU00703"/>
    </source>
</evidence>
<feature type="domain" description="CBS" evidence="2">
    <location>
        <begin position="75"/>
        <end position="131"/>
    </location>
</feature>
<evidence type="ECO:0000259" key="2">
    <source>
        <dbReference type="PROSITE" id="PS51371"/>
    </source>
</evidence>
<dbReference type="PANTHER" id="PTHR43773:SF1">
    <property type="entry name" value="MAGNESIUM TRANSPORTER MGTE"/>
    <property type="match status" value="1"/>
</dbReference>
<dbReference type="CDD" id="cd04606">
    <property type="entry name" value="CBS_pair_Mg_transporter"/>
    <property type="match status" value="1"/>
</dbReference>
<keyword evidence="1" id="KW-0129">CBS domain</keyword>
<keyword evidence="4" id="KW-1185">Reference proteome</keyword>
<protein>
    <submittedName>
        <fullName evidence="3">CBS domain-containing protein</fullName>
    </submittedName>
</protein>
<dbReference type="InterPro" id="IPR046342">
    <property type="entry name" value="CBS_dom_sf"/>
</dbReference>
<dbReference type="Pfam" id="PF23455">
    <property type="entry name" value="DUF7129"/>
    <property type="match status" value="1"/>
</dbReference>
<dbReference type="EMBL" id="FNLC01000006">
    <property type="protein sequence ID" value="SDR41496.1"/>
    <property type="molecule type" value="Genomic_DNA"/>
</dbReference>
<organism evidence="3 4">
    <name type="scientific">Natronobacterium texcoconense</name>
    <dbReference type="NCBI Taxonomy" id="1095778"/>
    <lineage>
        <taxon>Archaea</taxon>
        <taxon>Methanobacteriati</taxon>
        <taxon>Methanobacteriota</taxon>
        <taxon>Stenosarchaea group</taxon>
        <taxon>Halobacteria</taxon>
        <taxon>Halobacteriales</taxon>
        <taxon>Natrialbaceae</taxon>
        <taxon>Natronobacterium</taxon>
    </lineage>
</organism>
<dbReference type="InterPro" id="IPR055553">
    <property type="entry name" value="DUF7129"/>
</dbReference>
<dbReference type="SUPFAM" id="SSF54631">
    <property type="entry name" value="CBS-domain pair"/>
    <property type="match status" value="1"/>
</dbReference>
<evidence type="ECO:0000313" key="4">
    <source>
        <dbReference type="Proteomes" id="UP000198848"/>
    </source>
</evidence>
<gene>
    <name evidence="3" type="ORF">SAMN04489842_3801</name>
</gene>
<dbReference type="Proteomes" id="UP000198848">
    <property type="component" value="Unassembled WGS sequence"/>
</dbReference>
<evidence type="ECO:0000313" key="3">
    <source>
        <dbReference type="EMBL" id="SDR41496.1"/>
    </source>
</evidence>
<sequence>MPTPTAEELLEESVASFEATVPVDDAIDAIRTSSSESEYTVYYAYVVDEDGTLEGVVSLRELLNADQGASVSAVATDRVVSVHTDDPADRVAKTFSRNEFMALPVVDDENELLGVVTAGDVIEALDEATSKAVLRETIRDVDYDPGEESVYECFECGTLITAATNPGECPNCGGDVRHRQTAIE</sequence>
<dbReference type="NCBIfam" id="NF033497">
    <property type="entry name" value="rubre_like_arch"/>
    <property type="match status" value="1"/>
</dbReference>